<dbReference type="EMBL" id="BAABBI010000002">
    <property type="protein sequence ID" value="GAA3785468.1"/>
    <property type="molecule type" value="Genomic_DNA"/>
</dbReference>
<organism evidence="1 2">
    <name type="scientific">Corallibacter vietnamensis</name>
    <dbReference type="NCBI Taxonomy" id="904130"/>
    <lineage>
        <taxon>Bacteria</taxon>
        <taxon>Pseudomonadati</taxon>
        <taxon>Bacteroidota</taxon>
        <taxon>Flavobacteriia</taxon>
        <taxon>Flavobacteriales</taxon>
        <taxon>Flavobacteriaceae</taxon>
        <taxon>Corallibacter</taxon>
    </lineage>
</organism>
<evidence type="ECO:0000313" key="2">
    <source>
        <dbReference type="Proteomes" id="UP001501456"/>
    </source>
</evidence>
<gene>
    <name evidence="1" type="ORF">GCM10022271_17480</name>
</gene>
<dbReference type="RefSeq" id="WP_344729508.1">
    <property type="nucleotide sequence ID" value="NZ_BAABBI010000002.1"/>
</dbReference>
<evidence type="ECO:0008006" key="3">
    <source>
        <dbReference type="Google" id="ProtNLM"/>
    </source>
</evidence>
<sequence length="326" mass="37962">MNDYNVVAYTSKYYDQWNSFVAQAKNATFLFHRDFIEYHQDRFEDASKMIFKGDKLVALFPANKNGDTIYSHQGLTYGGLLLKDQAVFTDVLNVFKELLAFFNKLGVNDLVLKMLPRIYNKLPSDTLDYFMFILNAQLVRSDITMVIENSHRLELTSSNRKRGLKKAKKQNLVVKEEEDLSAFWNQILVPNLRDRFNVKPVHTLQEITYLKSKFPKNIRQFNVYKNDEIVAGTTIFESEMVAHAQYISANNQKQELGSLDMIFHHLIEDVFASKKYFDFGICNENEGKQINQGLLSWKESFGARSISQNFYKIETSNYKNLNTILK</sequence>
<dbReference type="Proteomes" id="UP001501456">
    <property type="component" value="Unassembled WGS sequence"/>
</dbReference>
<dbReference type="SUPFAM" id="SSF55729">
    <property type="entry name" value="Acyl-CoA N-acyltransferases (Nat)"/>
    <property type="match status" value="1"/>
</dbReference>
<accession>A0ABP7H5J9</accession>
<reference evidence="2" key="1">
    <citation type="journal article" date="2019" name="Int. J. Syst. Evol. Microbiol.">
        <title>The Global Catalogue of Microorganisms (GCM) 10K type strain sequencing project: providing services to taxonomists for standard genome sequencing and annotation.</title>
        <authorList>
            <consortium name="The Broad Institute Genomics Platform"/>
            <consortium name="The Broad Institute Genome Sequencing Center for Infectious Disease"/>
            <person name="Wu L."/>
            <person name="Ma J."/>
        </authorList>
    </citation>
    <scope>NUCLEOTIDE SEQUENCE [LARGE SCALE GENOMIC DNA]</scope>
    <source>
        <strain evidence="2">JCM 17525</strain>
    </source>
</reference>
<protein>
    <recommendedName>
        <fullName evidence="3">GNAT family N-acetyltransferase</fullName>
    </recommendedName>
</protein>
<dbReference type="Gene3D" id="3.40.630.30">
    <property type="match status" value="1"/>
</dbReference>
<proteinExistence type="predicted"/>
<evidence type="ECO:0000313" key="1">
    <source>
        <dbReference type="EMBL" id="GAA3785468.1"/>
    </source>
</evidence>
<comment type="caution">
    <text evidence="1">The sequence shown here is derived from an EMBL/GenBank/DDBJ whole genome shotgun (WGS) entry which is preliminary data.</text>
</comment>
<keyword evidence="2" id="KW-1185">Reference proteome</keyword>
<name>A0ABP7H5J9_9FLAO</name>
<dbReference type="InterPro" id="IPR016181">
    <property type="entry name" value="Acyl_CoA_acyltransferase"/>
</dbReference>